<evidence type="ECO:0000313" key="1">
    <source>
        <dbReference type="Proteomes" id="UP000887579"/>
    </source>
</evidence>
<accession>A0AC34FYF5</accession>
<organism evidence="1 2">
    <name type="scientific">Panagrolaimus sp. ES5</name>
    <dbReference type="NCBI Taxonomy" id="591445"/>
    <lineage>
        <taxon>Eukaryota</taxon>
        <taxon>Metazoa</taxon>
        <taxon>Ecdysozoa</taxon>
        <taxon>Nematoda</taxon>
        <taxon>Chromadorea</taxon>
        <taxon>Rhabditida</taxon>
        <taxon>Tylenchina</taxon>
        <taxon>Panagrolaimomorpha</taxon>
        <taxon>Panagrolaimoidea</taxon>
        <taxon>Panagrolaimidae</taxon>
        <taxon>Panagrolaimus</taxon>
    </lineage>
</organism>
<sequence>MESTYCGFDTGPYSGKQIGITEHNEMGRRLAEALLHLQNFNEGISHLPQSTANAVSEIPPPPISPASPPSRSNNRRKSLGSSTPNLQGSRMNLRRSNTMKSTTSIASTPPPSK</sequence>
<protein>
    <submittedName>
        <fullName evidence="2">Uncharacterized protein</fullName>
    </submittedName>
</protein>
<dbReference type="Proteomes" id="UP000887579">
    <property type="component" value="Unplaced"/>
</dbReference>
<name>A0AC34FYF5_9BILA</name>
<reference evidence="2" key="1">
    <citation type="submission" date="2022-11" db="UniProtKB">
        <authorList>
            <consortium name="WormBaseParasite"/>
        </authorList>
    </citation>
    <scope>IDENTIFICATION</scope>
</reference>
<dbReference type="WBParaSite" id="ES5_v2.g22502.t1">
    <property type="protein sequence ID" value="ES5_v2.g22502.t1"/>
    <property type="gene ID" value="ES5_v2.g22502"/>
</dbReference>
<proteinExistence type="predicted"/>
<evidence type="ECO:0000313" key="2">
    <source>
        <dbReference type="WBParaSite" id="ES5_v2.g22502.t1"/>
    </source>
</evidence>